<gene>
    <name evidence="8" type="ORF">V5799_032384</name>
</gene>
<keyword evidence="4" id="KW-0223">Dioxygenase</keyword>
<keyword evidence="2" id="KW-0479">Metal-binding</keyword>
<keyword evidence="3" id="KW-0847">Vitamin C</keyword>
<keyword evidence="9" id="KW-1185">Reference proteome</keyword>
<evidence type="ECO:0000256" key="2">
    <source>
        <dbReference type="ARBA" id="ARBA00022723"/>
    </source>
</evidence>
<reference evidence="8 9" key="1">
    <citation type="journal article" date="2023" name="Arcadia Sci">
        <title>De novo assembly of a long-read Amblyomma americanum tick genome.</title>
        <authorList>
            <person name="Chou S."/>
            <person name="Poskanzer K.E."/>
            <person name="Rollins M."/>
            <person name="Thuy-Boun P.S."/>
        </authorList>
    </citation>
    <scope>NUCLEOTIDE SEQUENCE [LARGE SCALE GENOMIC DNA]</scope>
    <source>
        <strain evidence="8">F_SG_1</strain>
        <tissue evidence="8">Salivary glands</tissue>
    </source>
</reference>
<comment type="caution">
    <text evidence="8">The sequence shown here is derived from an EMBL/GenBank/DDBJ whole genome shotgun (WGS) entry which is preliminary data.</text>
</comment>
<evidence type="ECO:0000313" key="8">
    <source>
        <dbReference type="EMBL" id="KAK8765008.1"/>
    </source>
</evidence>
<dbReference type="GO" id="GO:0005506">
    <property type="term" value="F:iron ion binding"/>
    <property type="evidence" value="ECO:0007669"/>
    <property type="project" value="InterPro"/>
</dbReference>
<dbReference type="GO" id="GO:0005783">
    <property type="term" value="C:endoplasmic reticulum"/>
    <property type="evidence" value="ECO:0007669"/>
    <property type="project" value="TreeGrafter"/>
</dbReference>
<dbReference type="EMBL" id="JARKHS020027817">
    <property type="protein sequence ID" value="KAK8765008.1"/>
    <property type="molecule type" value="Genomic_DNA"/>
</dbReference>
<dbReference type="PANTHER" id="PTHR10869">
    <property type="entry name" value="PROLYL 4-HYDROXYLASE ALPHA SUBUNIT"/>
    <property type="match status" value="1"/>
</dbReference>
<evidence type="ECO:0000259" key="7">
    <source>
        <dbReference type="PROSITE" id="PS51471"/>
    </source>
</evidence>
<dbReference type="InterPro" id="IPR006620">
    <property type="entry name" value="Pro_4_hyd_alph"/>
</dbReference>
<evidence type="ECO:0000313" key="9">
    <source>
        <dbReference type="Proteomes" id="UP001321473"/>
    </source>
</evidence>
<accession>A0AAQ4DRB8</accession>
<dbReference type="Gene3D" id="2.60.120.620">
    <property type="entry name" value="q2cbj1_9rhob like domain"/>
    <property type="match status" value="1"/>
</dbReference>
<dbReference type="SMART" id="SM00702">
    <property type="entry name" value="P4Hc"/>
    <property type="match status" value="1"/>
</dbReference>
<evidence type="ECO:0000256" key="5">
    <source>
        <dbReference type="ARBA" id="ARBA00023002"/>
    </source>
</evidence>
<feature type="domain" description="Fe2OG dioxygenase" evidence="7">
    <location>
        <begin position="331"/>
        <end position="446"/>
    </location>
</feature>
<dbReference type="Proteomes" id="UP001321473">
    <property type="component" value="Unassembled WGS sequence"/>
</dbReference>
<dbReference type="InterPro" id="IPR005123">
    <property type="entry name" value="Oxoglu/Fe-dep_dioxygenase_dom"/>
</dbReference>
<evidence type="ECO:0000256" key="4">
    <source>
        <dbReference type="ARBA" id="ARBA00022964"/>
    </source>
</evidence>
<comment type="cofactor">
    <cofactor evidence="1">
        <name>L-ascorbate</name>
        <dbReference type="ChEBI" id="CHEBI:38290"/>
    </cofactor>
</comment>
<dbReference type="AlphaFoldDB" id="A0AAQ4DRB8"/>
<sequence length="446" mass="49955">MQEAISTEGIAFEDCQLFVLLQERRLDRAMGLHERIRAAVQRRAAHSALGTFLSVSRLGTVYAYSPLWKGRPNLSSLRSALKSSSSLWWWPTESDVSGAAVGICKLQRLYDIPAGRMAAMKSHLLPTASPEDYKEVARGCSTVGQFGNTSAWSRAAFQIASIHDSGRSRKLQLGLRWLQDNDKRWPLLRRSRRSHRPLHYPAPPQSDVHEYKSVCVEQGYLRPSSSELFCTMSTNYGDPRLILRPHKIEVLSLKPRIVVFPGFLTSAELDYIRAAAQKGFKRAGIYAHNNVAGVPSWKRIGKVSWLWDHQHPLLQRLSRRIATATKLSLESAEAYQVANYGLGGHYTPHQDAHQFDKVADDVDTADGNRLATMLMYLTDVAAGGATAFVTLGIAIKPQAGDALFWYNLEPYEGSEAPEHFSFWHQKRKADDLTDHTNTPLKPCVCV</sequence>
<dbReference type="InterPro" id="IPR045054">
    <property type="entry name" value="P4HA-like"/>
</dbReference>
<evidence type="ECO:0000256" key="3">
    <source>
        <dbReference type="ARBA" id="ARBA00022896"/>
    </source>
</evidence>
<dbReference type="Pfam" id="PF13640">
    <property type="entry name" value="2OG-FeII_Oxy_3"/>
    <property type="match status" value="1"/>
</dbReference>
<keyword evidence="6" id="KW-0408">Iron</keyword>
<organism evidence="8 9">
    <name type="scientific">Amblyomma americanum</name>
    <name type="common">Lone star tick</name>
    <dbReference type="NCBI Taxonomy" id="6943"/>
    <lineage>
        <taxon>Eukaryota</taxon>
        <taxon>Metazoa</taxon>
        <taxon>Ecdysozoa</taxon>
        <taxon>Arthropoda</taxon>
        <taxon>Chelicerata</taxon>
        <taxon>Arachnida</taxon>
        <taxon>Acari</taxon>
        <taxon>Parasitiformes</taxon>
        <taxon>Ixodida</taxon>
        <taxon>Ixodoidea</taxon>
        <taxon>Ixodidae</taxon>
        <taxon>Amblyomminae</taxon>
        <taxon>Amblyomma</taxon>
    </lineage>
</organism>
<dbReference type="PROSITE" id="PS51471">
    <property type="entry name" value="FE2OG_OXY"/>
    <property type="match status" value="1"/>
</dbReference>
<dbReference type="GO" id="GO:0031418">
    <property type="term" value="F:L-ascorbic acid binding"/>
    <property type="evidence" value="ECO:0007669"/>
    <property type="project" value="UniProtKB-KW"/>
</dbReference>
<name>A0AAQ4DRB8_AMBAM</name>
<dbReference type="PANTHER" id="PTHR10869:SF244">
    <property type="entry name" value="PROLYL 4-HYDROXYLASE SUBUNIT ALPHA-2"/>
    <property type="match status" value="1"/>
</dbReference>
<protein>
    <recommendedName>
        <fullName evidence="7">Fe2OG dioxygenase domain-containing protein</fullName>
    </recommendedName>
</protein>
<evidence type="ECO:0000256" key="6">
    <source>
        <dbReference type="ARBA" id="ARBA00023004"/>
    </source>
</evidence>
<evidence type="ECO:0000256" key="1">
    <source>
        <dbReference type="ARBA" id="ARBA00001961"/>
    </source>
</evidence>
<keyword evidence="5" id="KW-0560">Oxidoreductase</keyword>
<proteinExistence type="predicted"/>
<dbReference type="InterPro" id="IPR044862">
    <property type="entry name" value="Pro_4_hyd_alph_FE2OG_OXY"/>
</dbReference>
<dbReference type="GO" id="GO:0004656">
    <property type="term" value="F:procollagen-proline 4-dioxygenase activity"/>
    <property type="evidence" value="ECO:0007669"/>
    <property type="project" value="TreeGrafter"/>
</dbReference>